<protein>
    <submittedName>
        <fullName evidence="2">Uncharacterized protein</fullName>
    </submittedName>
</protein>
<name>A0A0F9DLU7_9ZZZZ</name>
<comment type="caution">
    <text evidence="2">The sequence shown here is derived from an EMBL/GenBank/DDBJ whole genome shotgun (WGS) entry which is preliminary data.</text>
</comment>
<feature type="coiled-coil region" evidence="1">
    <location>
        <begin position="39"/>
        <end position="66"/>
    </location>
</feature>
<dbReference type="AlphaFoldDB" id="A0A0F9DLU7"/>
<keyword evidence="1" id="KW-0175">Coiled coil</keyword>
<sequence>MMNKKRTISIKDPRLQRIRNSLQYIISEAVIKERGELIRENSKLNLDDHREQIKILSDKRDKLDTAWKKSICVCSICGSRTSDMTFNPDAESWYCVKCYQGRHEFYITRARQGEIWKDGGGRPSTGWFP</sequence>
<reference evidence="2" key="1">
    <citation type="journal article" date="2015" name="Nature">
        <title>Complex archaea that bridge the gap between prokaryotes and eukaryotes.</title>
        <authorList>
            <person name="Spang A."/>
            <person name="Saw J.H."/>
            <person name="Jorgensen S.L."/>
            <person name="Zaremba-Niedzwiedzka K."/>
            <person name="Martijn J."/>
            <person name="Lind A.E."/>
            <person name="van Eijk R."/>
            <person name="Schleper C."/>
            <person name="Guy L."/>
            <person name="Ettema T.J."/>
        </authorList>
    </citation>
    <scope>NUCLEOTIDE SEQUENCE</scope>
</reference>
<gene>
    <name evidence="2" type="ORF">LCGC14_2530690</name>
</gene>
<accession>A0A0F9DLU7</accession>
<dbReference type="EMBL" id="LAZR01041060">
    <property type="protein sequence ID" value="KKL12943.1"/>
    <property type="molecule type" value="Genomic_DNA"/>
</dbReference>
<evidence type="ECO:0000313" key="2">
    <source>
        <dbReference type="EMBL" id="KKL12943.1"/>
    </source>
</evidence>
<organism evidence="2">
    <name type="scientific">marine sediment metagenome</name>
    <dbReference type="NCBI Taxonomy" id="412755"/>
    <lineage>
        <taxon>unclassified sequences</taxon>
        <taxon>metagenomes</taxon>
        <taxon>ecological metagenomes</taxon>
    </lineage>
</organism>
<evidence type="ECO:0000256" key="1">
    <source>
        <dbReference type="SAM" id="Coils"/>
    </source>
</evidence>
<proteinExistence type="predicted"/>